<evidence type="ECO:0000313" key="3">
    <source>
        <dbReference type="Proteomes" id="UP000183975"/>
    </source>
</evidence>
<proteinExistence type="predicted"/>
<dbReference type="OrthoDB" id="2875031at2"/>
<dbReference type="Proteomes" id="UP000183975">
    <property type="component" value="Unassembled WGS sequence"/>
</dbReference>
<keyword evidence="3" id="KW-1185">Reference proteome</keyword>
<dbReference type="SUPFAM" id="SSF160631">
    <property type="entry name" value="SMI1/KNR4-like"/>
    <property type="match status" value="1"/>
</dbReference>
<feature type="domain" description="Knr4/Smi1-like" evidence="1">
    <location>
        <begin position="34"/>
        <end position="178"/>
    </location>
</feature>
<dbReference type="SMART" id="SM00860">
    <property type="entry name" value="SMI1_KNR4"/>
    <property type="match status" value="1"/>
</dbReference>
<evidence type="ECO:0000259" key="1">
    <source>
        <dbReference type="SMART" id="SM00860"/>
    </source>
</evidence>
<dbReference type="Pfam" id="PF09346">
    <property type="entry name" value="SMI1_KNR4"/>
    <property type="match status" value="1"/>
</dbReference>
<gene>
    <name evidence="2" type="ORF">SAMN02745138_01302</name>
</gene>
<dbReference type="InterPro" id="IPR018958">
    <property type="entry name" value="Knr4/Smi1-like_dom"/>
</dbReference>
<dbReference type="Gene3D" id="3.40.1580.10">
    <property type="entry name" value="SMI1/KNR4-like"/>
    <property type="match status" value="1"/>
</dbReference>
<reference evidence="2 3" key="1">
    <citation type="submission" date="2016-11" db="EMBL/GenBank/DDBJ databases">
        <authorList>
            <person name="Jaros S."/>
            <person name="Januszkiewicz K."/>
            <person name="Wedrychowicz H."/>
        </authorList>
    </citation>
    <scope>NUCLEOTIDE SEQUENCE [LARGE SCALE GENOMIC DNA]</scope>
    <source>
        <strain evidence="2 3">DSM 14214</strain>
    </source>
</reference>
<dbReference type="InterPro" id="IPR037883">
    <property type="entry name" value="Knr4/Smi1-like_sf"/>
</dbReference>
<protein>
    <submittedName>
        <fullName evidence="2">SMI1 / KNR4 family (SUKH-1)</fullName>
    </submittedName>
</protein>
<organism evidence="2 3">
    <name type="scientific">Anaerotignum lactatifermentans DSM 14214</name>
    <dbReference type="NCBI Taxonomy" id="1121323"/>
    <lineage>
        <taxon>Bacteria</taxon>
        <taxon>Bacillati</taxon>
        <taxon>Bacillota</taxon>
        <taxon>Clostridia</taxon>
        <taxon>Lachnospirales</taxon>
        <taxon>Anaerotignaceae</taxon>
        <taxon>Anaerotignum</taxon>
    </lineage>
</organism>
<name>A0A1M6QDT0_9FIRM</name>
<sequence>MDYEEIVKTMSRWMEAYTPICEKDNPPLFQLEPPATEEEISAVEKQIHRRLPDSLRTFFLHHSRYLKLTAYFSDDFLKKLPSSIHSLFSAFLELSLDDLPLLNQSCQEAIRVCLAEPEHPSAAQLQNVLPLTWVPCGDLLVFDYSQDAFDPPVLYLDSYAAEYHLYVLGHSFRDFLERYAAVGLCGTEDTQMAPFLPNKTDGIQPDCPNAKLFRSFFFQNQK</sequence>
<accession>A0A1M6QDT0</accession>
<dbReference type="RefSeq" id="WP_072850271.1">
    <property type="nucleotide sequence ID" value="NZ_FRAH01000018.1"/>
</dbReference>
<dbReference type="EMBL" id="FRAH01000018">
    <property type="protein sequence ID" value="SHK18270.1"/>
    <property type="molecule type" value="Genomic_DNA"/>
</dbReference>
<evidence type="ECO:0000313" key="2">
    <source>
        <dbReference type="EMBL" id="SHK18270.1"/>
    </source>
</evidence>
<dbReference type="AlphaFoldDB" id="A0A1M6QDT0"/>